<evidence type="ECO:0000313" key="2">
    <source>
        <dbReference type="Proteomes" id="UP000241925"/>
    </source>
</evidence>
<evidence type="ECO:0000313" key="1">
    <source>
        <dbReference type="EMBL" id="AVD99286.1"/>
    </source>
</evidence>
<organism evidence="1 2">
    <name type="scientific">Streptomyces phage BillNye</name>
    <dbReference type="NCBI Taxonomy" id="2079426"/>
    <lineage>
        <taxon>Viruses</taxon>
        <taxon>Duplodnaviria</taxon>
        <taxon>Heunggongvirae</taxon>
        <taxon>Uroviricota</taxon>
        <taxon>Caudoviricetes</taxon>
        <taxon>Stanwilliamsviridae</taxon>
        <taxon>Loccivirinae</taxon>
        <taxon>Wilnyevirus</taxon>
        <taxon>Wilnyevirus billnye</taxon>
    </lineage>
</organism>
<gene>
    <name evidence="1" type="ORF">SEA_BILLNYE_91</name>
</gene>
<reference evidence="1 2" key="1">
    <citation type="submission" date="2018-01" db="EMBL/GenBank/DDBJ databases">
        <authorList>
            <person name="Grinwald M.F."/>
            <person name="Tasoff P."/>
            <person name="Simpson K.F."/>
            <person name="Vasser A."/>
            <person name="Shaffer C.D."/>
            <person name="Weston-Hafer K.A."/>
            <person name="Russell D.A."/>
            <person name="Pope W.H."/>
            <person name="Jacobs-Sera D."/>
            <person name="Hendrix R.W."/>
            <person name="Hatfull G.F."/>
        </authorList>
    </citation>
    <scope>NUCLEOTIDE SEQUENCE [LARGE SCALE GENOMIC DNA]</scope>
</reference>
<dbReference type="Proteomes" id="UP000241925">
    <property type="component" value="Segment"/>
</dbReference>
<keyword evidence="2" id="KW-1185">Reference proteome</keyword>
<dbReference type="EMBL" id="MG757153">
    <property type="protein sequence ID" value="AVD99286.1"/>
    <property type="molecule type" value="Genomic_DNA"/>
</dbReference>
<proteinExistence type="predicted"/>
<protein>
    <submittedName>
        <fullName evidence="1">Uncharacterized protein</fullName>
    </submittedName>
</protein>
<sequence>MERERKPEIAVNLVRKSNEEYYRIVDDQEMFLLKARGNVHFEKARFDKGRVGSFYVEM</sequence>
<accession>A0A2L1IVU1</accession>
<name>A0A2L1IVU1_9CAUD</name>